<feature type="region of interest" description="Disordered" evidence="7">
    <location>
        <begin position="1"/>
        <end position="42"/>
    </location>
</feature>
<dbReference type="GO" id="GO:0046872">
    <property type="term" value="F:metal ion binding"/>
    <property type="evidence" value="ECO:0007669"/>
    <property type="project" value="UniProtKB-KW"/>
</dbReference>
<evidence type="ECO:0000256" key="2">
    <source>
        <dbReference type="ARBA" id="ARBA00005896"/>
    </source>
</evidence>
<dbReference type="EMBL" id="QQNA01000009">
    <property type="protein sequence ID" value="RDG39817.1"/>
    <property type="molecule type" value="Genomic_DNA"/>
</dbReference>
<evidence type="ECO:0000259" key="8">
    <source>
        <dbReference type="Pfam" id="PF02668"/>
    </source>
</evidence>
<dbReference type="Proteomes" id="UP000253741">
    <property type="component" value="Unassembled WGS sequence"/>
</dbReference>
<dbReference type="Gene3D" id="3.60.130.10">
    <property type="entry name" value="Clavaminate synthase-like"/>
    <property type="match status" value="1"/>
</dbReference>
<dbReference type="PANTHER" id="PTHR43779:SF3">
    <property type="entry name" value="(3R)-3-[(CARBOXYMETHYL)AMINO]FATTY ACID OXYGENASE_DECARBOXYLASE"/>
    <property type="match status" value="1"/>
</dbReference>
<dbReference type="AlphaFoldDB" id="A0A370BDF8"/>
<evidence type="ECO:0000256" key="4">
    <source>
        <dbReference type="ARBA" id="ARBA00022964"/>
    </source>
</evidence>
<comment type="cofactor">
    <cofactor evidence="1">
        <name>Fe(2+)</name>
        <dbReference type="ChEBI" id="CHEBI:29033"/>
    </cofactor>
</comment>
<feature type="domain" description="TauD/TfdA-like" evidence="8">
    <location>
        <begin position="57"/>
        <end position="325"/>
    </location>
</feature>
<keyword evidence="5" id="KW-0560">Oxidoreductase</keyword>
<dbReference type="InterPro" id="IPR003819">
    <property type="entry name" value="TauD/TfdA-like"/>
</dbReference>
<reference evidence="9 10" key="1">
    <citation type="submission" date="2018-07" db="EMBL/GenBank/DDBJ databases">
        <title>Streptomyces species from bats.</title>
        <authorList>
            <person name="Dunlap C."/>
        </authorList>
    </citation>
    <scope>NUCLEOTIDE SEQUENCE [LARGE SCALE GENOMIC DNA]</scope>
    <source>
        <strain evidence="9 10">AC230</strain>
    </source>
</reference>
<organism evidence="9 10">
    <name type="scientific">Streptomyces corynorhini</name>
    <dbReference type="NCBI Taxonomy" id="2282652"/>
    <lineage>
        <taxon>Bacteria</taxon>
        <taxon>Bacillati</taxon>
        <taxon>Actinomycetota</taxon>
        <taxon>Actinomycetes</taxon>
        <taxon>Kitasatosporales</taxon>
        <taxon>Streptomycetaceae</taxon>
        <taxon>Streptomyces</taxon>
    </lineage>
</organism>
<evidence type="ECO:0000256" key="1">
    <source>
        <dbReference type="ARBA" id="ARBA00001954"/>
    </source>
</evidence>
<evidence type="ECO:0000256" key="6">
    <source>
        <dbReference type="ARBA" id="ARBA00023004"/>
    </source>
</evidence>
<comment type="caution">
    <text evidence="9">The sequence shown here is derived from an EMBL/GenBank/DDBJ whole genome shotgun (WGS) entry which is preliminary data.</text>
</comment>
<keyword evidence="6" id="KW-0408">Iron</keyword>
<evidence type="ECO:0000313" key="9">
    <source>
        <dbReference type="EMBL" id="RDG39817.1"/>
    </source>
</evidence>
<comment type="similarity">
    <text evidence="2">Belongs to the TfdA dioxygenase family.</text>
</comment>
<keyword evidence="10" id="KW-1185">Reference proteome</keyword>
<evidence type="ECO:0000256" key="3">
    <source>
        <dbReference type="ARBA" id="ARBA00022723"/>
    </source>
</evidence>
<protein>
    <submittedName>
        <fullName evidence="9">TauD/TfdA family dioxygenase</fullName>
    </submittedName>
</protein>
<dbReference type="PANTHER" id="PTHR43779">
    <property type="entry name" value="DIOXYGENASE RV0097-RELATED"/>
    <property type="match status" value="1"/>
</dbReference>
<dbReference type="SUPFAM" id="SSF51197">
    <property type="entry name" value="Clavaminate synthase-like"/>
    <property type="match status" value="1"/>
</dbReference>
<dbReference type="Pfam" id="PF02668">
    <property type="entry name" value="TauD"/>
    <property type="match status" value="1"/>
</dbReference>
<proteinExistence type="inferred from homology"/>
<keyword evidence="3" id="KW-0479">Metal-binding</keyword>
<dbReference type="InterPro" id="IPR042098">
    <property type="entry name" value="TauD-like_sf"/>
</dbReference>
<evidence type="ECO:0000256" key="5">
    <source>
        <dbReference type="ARBA" id="ARBA00023002"/>
    </source>
</evidence>
<dbReference type="GO" id="GO:0051213">
    <property type="term" value="F:dioxygenase activity"/>
    <property type="evidence" value="ECO:0007669"/>
    <property type="project" value="UniProtKB-KW"/>
</dbReference>
<name>A0A370BDF8_9ACTN</name>
<evidence type="ECO:0000313" key="10">
    <source>
        <dbReference type="Proteomes" id="UP000253741"/>
    </source>
</evidence>
<evidence type="ECO:0000256" key="7">
    <source>
        <dbReference type="SAM" id="MobiDB-lite"/>
    </source>
</evidence>
<sequence>MNPGRPDGGRGGPERRPLTRAAEGTSDGPPDTGVGPLPARRGCRRCRRQGAPYMITFKPMSGSFGVEVFGVQLGSPAAEARGPELVEALHRHQLLLFSGQHLTVEDQLGTTRLFGSPSLPWDPTHAHPDSPFAEVFRESPPRAYRRPAEHWHSDASFRTEPTDATLLYGVEVPAEGGRTHFNDTRAPLAALPSALRERVAGLSAVHDFGRNFSNLRQASRRVTVEDAERELRDFPPATHPLVRPHPVTGEPALYLNEMCLDHVEGLGDAESRALIEELYAHTLRPGWQYVHHWRPGDLLVWDNPSLLHRGENVPQGLRRLVHRTTAAYRGGDR</sequence>
<gene>
    <name evidence="9" type="ORF">DVH02_01920</name>
</gene>
<accession>A0A370BDF8</accession>
<dbReference type="InterPro" id="IPR051178">
    <property type="entry name" value="TfdA_dioxygenase"/>
</dbReference>
<keyword evidence="4 9" id="KW-0223">Dioxygenase</keyword>